<sequence length="119" mass="13597">MKRILTLLLCFLILIHQVHPIDAYEDEVPVKKKKKRILQDIPAVDGFDPTDPNLDPNEPLVSIEDYCDCEQNYEPVCGSNGQTYNNKCIFDCENRKMLMANHPGISVVKAYPCEEEAEL</sequence>
<dbReference type="Pfam" id="PF00050">
    <property type="entry name" value="Kazal_1"/>
    <property type="match status" value="1"/>
</dbReference>
<dbReference type="CDD" id="cd00104">
    <property type="entry name" value="KAZAL_FS"/>
    <property type="match status" value="1"/>
</dbReference>
<reference evidence="4" key="1">
    <citation type="journal article" date="2013" name="Genome Biol.">
        <title>Draft genome of the mountain pine beetle, Dendroctonus ponderosae Hopkins, a major forest pest.</title>
        <authorList>
            <person name="Keeling C.I."/>
            <person name="Yuen M.M."/>
            <person name="Liao N.Y."/>
            <person name="Docking T.R."/>
            <person name="Chan S.K."/>
            <person name="Taylor G.A."/>
            <person name="Palmquist D.L."/>
            <person name="Jackman S.D."/>
            <person name="Nguyen A."/>
            <person name="Li M."/>
            <person name="Henderson H."/>
            <person name="Janes J.K."/>
            <person name="Zhao Y."/>
            <person name="Pandoh P."/>
            <person name="Moore R."/>
            <person name="Sperling F.A."/>
            <person name="Huber D.P."/>
            <person name="Birol I."/>
            <person name="Jones S.J."/>
            <person name="Bohlmann J."/>
        </authorList>
    </citation>
    <scope>NUCLEOTIDE SEQUENCE</scope>
</reference>
<evidence type="ECO:0000313" key="4">
    <source>
        <dbReference type="Proteomes" id="UP000019118"/>
    </source>
</evidence>
<reference evidence="3" key="2">
    <citation type="submission" date="2024-08" db="UniProtKB">
        <authorList>
            <consortium name="EnsemblMetazoa"/>
        </authorList>
    </citation>
    <scope>IDENTIFICATION</scope>
</reference>
<dbReference type="Proteomes" id="UP000019118">
    <property type="component" value="Unassembled WGS sequence"/>
</dbReference>
<name>A0AAR5QKH0_DENPD</name>
<feature type="domain" description="Kazal-like" evidence="2">
    <location>
        <begin position="65"/>
        <end position="115"/>
    </location>
</feature>
<proteinExistence type="predicted"/>
<evidence type="ECO:0000313" key="3">
    <source>
        <dbReference type="EnsemblMetazoa" id="XP_019773696.1"/>
    </source>
</evidence>
<organism evidence="3 4">
    <name type="scientific">Dendroctonus ponderosae</name>
    <name type="common">Mountain pine beetle</name>
    <dbReference type="NCBI Taxonomy" id="77166"/>
    <lineage>
        <taxon>Eukaryota</taxon>
        <taxon>Metazoa</taxon>
        <taxon>Ecdysozoa</taxon>
        <taxon>Arthropoda</taxon>
        <taxon>Hexapoda</taxon>
        <taxon>Insecta</taxon>
        <taxon>Pterygota</taxon>
        <taxon>Neoptera</taxon>
        <taxon>Endopterygota</taxon>
        <taxon>Coleoptera</taxon>
        <taxon>Polyphaga</taxon>
        <taxon>Cucujiformia</taxon>
        <taxon>Curculionidae</taxon>
        <taxon>Scolytinae</taxon>
        <taxon>Dendroctonus</taxon>
    </lineage>
</organism>
<dbReference type="SUPFAM" id="SSF100895">
    <property type="entry name" value="Kazal-type serine protease inhibitors"/>
    <property type="match status" value="1"/>
</dbReference>
<dbReference type="KEGG" id="dpa:109546952"/>
<dbReference type="SMART" id="SM00280">
    <property type="entry name" value="KAZAL"/>
    <property type="match status" value="1"/>
</dbReference>
<evidence type="ECO:0000256" key="1">
    <source>
        <dbReference type="SAM" id="SignalP"/>
    </source>
</evidence>
<dbReference type="Gene3D" id="3.30.60.30">
    <property type="match status" value="1"/>
</dbReference>
<dbReference type="RefSeq" id="XP_019773696.1">
    <property type="nucleotide sequence ID" value="XM_019918137.2"/>
</dbReference>
<dbReference type="PROSITE" id="PS51465">
    <property type="entry name" value="KAZAL_2"/>
    <property type="match status" value="1"/>
</dbReference>
<protein>
    <recommendedName>
        <fullName evidence="2">Kazal-like domain-containing protein</fullName>
    </recommendedName>
</protein>
<dbReference type="InterPro" id="IPR002350">
    <property type="entry name" value="Kazal_dom"/>
</dbReference>
<dbReference type="PROSITE" id="PS00282">
    <property type="entry name" value="KAZAL_1"/>
    <property type="match status" value="1"/>
</dbReference>
<evidence type="ECO:0000259" key="2">
    <source>
        <dbReference type="PROSITE" id="PS51465"/>
    </source>
</evidence>
<dbReference type="AlphaFoldDB" id="A0AAR5QKH0"/>
<dbReference type="InterPro" id="IPR036058">
    <property type="entry name" value="Kazal_dom_sf"/>
</dbReference>
<accession>A0AAR5QKH0</accession>
<feature type="signal peptide" evidence="1">
    <location>
        <begin position="1"/>
        <end position="20"/>
    </location>
</feature>
<dbReference type="EnsemblMetazoa" id="XM_019918137.1">
    <property type="protein sequence ID" value="XP_019773696.1"/>
    <property type="gene ID" value="LOC109546952"/>
</dbReference>
<keyword evidence="4" id="KW-1185">Reference proteome</keyword>
<dbReference type="GeneID" id="109546952"/>
<feature type="chain" id="PRO_5043995032" description="Kazal-like domain-containing protein" evidence="1">
    <location>
        <begin position="21"/>
        <end position="119"/>
    </location>
</feature>
<keyword evidence="1" id="KW-0732">Signal</keyword>